<dbReference type="Pfam" id="PF00089">
    <property type="entry name" value="Trypsin"/>
    <property type="match status" value="1"/>
</dbReference>
<dbReference type="PROSITE" id="PS50240">
    <property type="entry name" value="TRYPSIN_DOM"/>
    <property type="match status" value="1"/>
</dbReference>
<dbReference type="GO" id="GO:0005634">
    <property type="term" value="C:nucleus"/>
    <property type="evidence" value="ECO:0007669"/>
    <property type="project" value="Ensembl"/>
</dbReference>
<dbReference type="AlphaFoldDB" id="A0A8C2V2M2"/>
<evidence type="ECO:0000313" key="10">
    <source>
        <dbReference type="Proteomes" id="UP000694398"/>
    </source>
</evidence>
<dbReference type="PROSITE" id="PS00134">
    <property type="entry name" value="TRYPSIN_HIS"/>
    <property type="match status" value="1"/>
</dbReference>
<sequence>MRFLVLCLALVLGETGAAPPIQSRVIGGEECLKDSQPWQVALYHFSNVKCGGVLVDPQWVLTAAHCISDEYQVWLGRHSLFDDEDTVQHVHISKSFPHPGFNMSLLEPHPENPDDDYSHDLMLLRLEEPAEITDSVQVVKLPTKDATPGTSCVASGWGSIEPDASLPVYPDELQCVDLKILPKKKCEDAHVSKVTDSMLCAGHLEGGKDTCVGDSGGPLVCDGMLQGITSWGHSPCGLPKTPGIYTNVKQYLEWIEKTKADNP</sequence>
<dbReference type="OrthoDB" id="10061449at2759"/>
<keyword evidence="4 6" id="KW-0720">Serine protease</keyword>
<evidence type="ECO:0000259" key="8">
    <source>
        <dbReference type="PROSITE" id="PS50240"/>
    </source>
</evidence>
<dbReference type="FunFam" id="2.40.10.10:FF:000021">
    <property type="entry name" value="Kallikrein 1"/>
    <property type="match status" value="1"/>
</dbReference>
<feature type="chain" id="PRO_5034280898" evidence="7">
    <location>
        <begin position="18"/>
        <end position="263"/>
    </location>
</feature>
<dbReference type="InterPro" id="IPR043504">
    <property type="entry name" value="Peptidase_S1_PA_chymotrypsin"/>
</dbReference>
<dbReference type="GO" id="GO:0031638">
    <property type="term" value="P:zymogen activation"/>
    <property type="evidence" value="ECO:0007669"/>
    <property type="project" value="TreeGrafter"/>
</dbReference>
<dbReference type="InterPro" id="IPR033116">
    <property type="entry name" value="TRYPSIN_SER"/>
</dbReference>
<dbReference type="PANTHER" id="PTHR24271">
    <property type="entry name" value="KALLIKREIN-RELATED"/>
    <property type="match status" value="1"/>
</dbReference>
<dbReference type="GeneTree" id="ENSGT01020000230389"/>
<gene>
    <name evidence="9" type="primary">KLK1</name>
    <name evidence="9" type="synonym">Klk1</name>
</gene>
<keyword evidence="7" id="KW-0732">Signal</keyword>
<evidence type="ECO:0000256" key="1">
    <source>
        <dbReference type="ARBA" id="ARBA00009228"/>
    </source>
</evidence>
<evidence type="ECO:0000256" key="4">
    <source>
        <dbReference type="ARBA" id="ARBA00022825"/>
    </source>
</evidence>
<organism evidence="9 10">
    <name type="scientific">Chinchilla lanigera</name>
    <name type="common">Long-tailed chinchilla</name>
    <name type="synonym">Chinchilla villidera</name>
    <dbReference type="NCBI Taxonomy" id="34839"/>
    <lineage>
        <taxon>Eukaryota</taxon>
        <taxon>Metazoa</taxon>
        <taxon>Chordata</taxon>
        <taxon>Craniata</taxon>
        <taxon>Vertebrata</taxon>
        <taxon>Euteleostomi</taxon>
        <taxon>Mammalia</taxon>
        <taxon>Eutheria</taxon>
        <taxon>Euarchontoglires</taxon>
        <taxon>Glires</taxon>
        <taxon>Rodentia</taxon>
        <taxon>Hystricomorpha</taxon>
        <taxon>Chinchillidae</taxon>
        <taxon>Chinchilla</taxon>
    </lineage>
</organism>
<name>A0A8C2V2M2_CHILA</name>
<dbReference type="GO" id="GO:0003073">
    <property type="term" value="P:regulation of systemic arterial blood pressure"/>
    <property type="evidence" value="ECO:0007669"/>
    <property type="project" value="TreeGrafter"/>
</dbReference>
<dbReference type="InterPro" id="IPR018114">
    <property type="entry name" value="TRYPSIN_HIS"/>
</dbReference>
<dbReference type="Gene3D" id="2.40.10.10">
    <property type="entry name" value="Trypsin-like serine proteases"/>
    <property type="match status" value="2"/>
</dbReference>
<dbReference type="CTD" id="3816"/>
<keyword evidence="3 6" id="KW-0378">Hydrolase</keyword>
<dbReference type="OMA" id="FMLCAGQ"/>
<dbReference type="Proteomes" id="UP000694398">
    <property type="component" value="Unassembled WGS sequence"/>
</dbReference>
<evidence type="ECO:0000256" key="5">
    <source>
        <dbReference type="ARBA" id="ARBA00023157"/>
    </source>
</evidence>
<dbReference type="Ensembl" id="ENSCLAT00000009510.1">
    <property type="protein sequence ID" value="ENSCLAP00000009381.1"/>
    <property type="gene ID" value="ENSCLAG00000006513.1"/>
</dbReference>
<keyword evidence="5" id="KW-1015">Disulfide bond</keyword>
<dbReference type="SMART" id="SM00020">
    <property type="entry name" value="Tryp_SPc"/>
    <property type="match status" value="1"/>
</dbReference>
<dbReference type="GeneID" id="106147433"/>
<protein>
    <submittedName>
        <fullName evidence="9">Kallikrein 1</fullName>
    </submittedName>
</protein>
<dbReference type="PANTHER" id="PTHR24271:SF47">
    <property type="entry name" value="KALLIKREIN-1"/>
    <property type="match status" value="1"/>
</dbReference>
<keyword evidence="10" id="KW-1185">Reference proteome</keyword>
<dbReference type="PROSITE" id="PS00135">
    <property type="entry name" value="TRYPSIN_SER"/>
    <property type="match status" value="1"/>
</dbReference>
<dbReference type="InterPro" id="IPR009003">
    <property type="entry name" value="Peptidase_S1_PA"/>
</dbReference>
<keyword evidence="2 6" id="KW-0645">Protease</keyword>
<dbReference type="InterPro" id="IPR001254">
    <property type="entry name" value="Trypsin_dom"/>
</dbReference>
<evidence type="ECO:0000256" key="2">
    <source>
        <dbReference type="ARBA" id="ARBA00022670"/>
    </source>
</evidence>
<evidence type="ECO:0000256" key="3">
    <source>
        <dbReference type="ARBA" id="ARBA00022801"/>
    </source>
</evidence>
<reference evidence="9" key="1">
    <citation type="submission" date="2025-08" db="UniProtKB">
        <authorList>
            <consortium name="Ensembl"/>
        </authorList>
    </citation>
    <scope>IDENTIFICATION</scope>
</reference>
<accession>A0A8C2V2M2</accession>
<dbReference type="FunFam" id="2.40.10.10:FF:000010">
    <property type="entry name" value="Kallikrein related peptidase 11"/>
    <property type="match status" value="1"/>
</dbReference>
<dbReference type="CDD" id="cd00190">
    <property type="entry name" value="Tryp_SPc"/>
    <property type="match status" value="1"/>
</dbReference>
<evidence type="ECO:0000256" key="7">
    <source>
        <dbReference type="SAM" id="SignalP"/>
    </source>
</evidence>
<proteinExistence type="inferred from homology"/>
<evidence type="ECO:0000256" key="6">
    <source>
        <dbReference type="RuleBase" id="RU363034"/>
    </source>
</evidence>
<dbReference type="GO" id="GO:0004252">
    <property type="term" value="F:serine-type endopeptidase activity"/>
    <property type="evidence" value="ECO:0007669"/>
    <property type="project" value="InterPro"/>
</dbReference>
<dbReference type="InterPro" id="IPR001314">
    <property type="entry name" value="Peptidase_S1A"/>
</dbReference>
<feature type="domain" description="Peptidase S1" evidence="8">
    <location>
        <begin position="25"/>
        <end position="260"/>
    </location>
</feature>
<dbReference type="PRINTS" id="PR00722">
    <property type="entry name" value="CHYMOTRYPSIN"/>
</dbReference>
<dbReference type="GO" id="GO:0030141">
    <property type="term" value="C:secretory granule"/>
    <property type="evidence" value="ECO:0007669"/>
    <property type="project" value="TreeGrafter"/>
</dbReference>
<evidence type="ECO:0000313" key="9">
    <source>
        <dbReference type="Ensembl" id="ENSCLAP00000009381.1"/>
    </source>
</evidence>
<reference evidence="9" key="2">
    <citation type="submission" date="2025-09" db="UniProtKB">
        <authorList>
            <consortium name="Ensembl"/>
        </authorList>
    </citation>
    <scope>IDENTIFICATION</scope>
</reference>
<dbReference type="SUPFAM" id="SSF50494">
    <property type="entry name" value="Trypsin-like serine proteases"/>
    <property type="match status" value="1"/>
</dbReference>
<dbReference type="RefSeq" id="XP_013364389.1">
    <property type="nucleotide sequence ID" value="XM_013508935.1"/>
</dbReference>
<comment type="similarity">
    <text evidence="1">Belongs to the peptidase S1 family. Snake venom subfamily.</text>
</comment>
<feature type="signal peptide" evidence="7">
    <location>
        <begin position="1"/>
        <end position="17"/>
    </location>
</feature>